<dbReference type="AlphaFoldDB" id="A0A6V8SBH0"/>
<feature type="domain" description="Glycosyltransferase subfamily 4-like N-terminal" evidence="2">
    <location>
        <begin position="22"/>
        <end position="195"/>
    </location>
</feature>
<evidence type="ECO:0000313" key="3">
    <source>
        <dbReference type="EMBL" id="GFP74201.1"/>
    </source>
</evidence>
<dbReference type="SUPFAM" id="SSF53756">
    <property type="entry name" value="UDP-Glycosyltransferase/glycogen phosphorylase"/>
    <property type="match status" value="1"/>
</dbReference>
<dbReference type="Gene3D" id="3.40.50.2000">
    <property type="entry name" value="Glycogen Phosphorylase B"/>
    <property type="match status" value="2"/>
</dbReference>
<organism evidence="3 4">
    <name type="scientific">Clostridium fungisolvens</name>
    <dbReference type="NCBI Taxonomy" id="1604897"/>
    <lineage>
        <taxon>Bacteria</taxon>
        <taxon>Bacillati</taxon>
        <taxon>Bacillota</taxon>
        <taxon>Clostridia</taxon>
        <taxon>Eubacteriales</taxon>
        <taxon>Clostridiaceae</taxon>
        <taxon>Clostridium</taxon>
    </lineage>
</organism>
<evidence type="ECO:0000259" key="2">
    <source>
        <dbReference type="Pfam" id="PF13439"/>
    </source>
</evidence>
<evidence type="ECO:0000259" key="1">
    <source>
        <dbReference type="Pfam" id="PF00534"/>
    </source>
</evidence>
<dbReference type="PANTHER" id="PTHR45947:SF3">
    <property type="entry name" value="SULFOQUINOVOSYL TRANSFERASE SQD2"/>
    <property type="match status" value="1"/>
</dbReference>
<gene>
    <name evidence="3" type="ORF">bsdtw1_00246</name>
</gene>
<dbReference type="InterPro" id="IPR050194">
    <property type="entry name" value="Glycosyltransferase_grp1"/>
</dbReference>
<name>A0A6V8SBH0_9CLOT</name>
<dbReference type="InterPro" id="IPR001296">
    <property type="entry name" value="Glyco_trans_1"/>
</dbReference>
<evidence type="ECO:0000313" key="4">
    <source>
        <dbReference type="Proteomes" id="UP000580568"/>
    </source>
</evidence>
<dbReference type="Pfam" id="PF00534">
    <property type="entry name" value="Glycos_transf_1"/>
    <property type="match status" value="1"/>
</dbReference>
<dbReference type="Pfam" id="PF13439">
    <property type="entry name" value="Glyco_transf_4"/>
    <property type="match status" value="1"/>
</dbReference>
<dbReference type="RefSeq" id="WP_183275775.1">
    <property type="nucleotide sequence ID" value="NZ_BLZR01000001.1"/>
</dbReference>
<dbReference type="PANTHER" id="PTHR45947">
    <property type="entry name" value="SULFOQUINOVOSYL TRANSFERASE SQD2"/>
    <property type="match status" value="1"/>
</dbReference>
<dbReference type="InterPro" id="IPR028098">
    <property type="entry name" value="Glyco_trans_4-like_N"/>
</dbReference>
<protein>
    <submittedName>
        <fullName evidence="3">Glycogen synthase</fullName>
    </submittedName>
</protein>
<feature type="domain" description="Glycosyl transferase family 1" evidence="1">
    <location>
        <begin position="203"/>
        <end position="354"/>
    </location>
</feature>
<reference evidence="3 4" key="1">
    <citation type="submission" date="2020-07" db="EMBL/GenBank/DDBJ databases">
        <title>A new beta-1,3-glucan-decomposing anaerobic bacterium isolated from anoxic soil subjected to biological soil disinfestation.</title>
        <authorList>
            <person name="Ueki A."/>
            <person name="Tonouchi A."/>
        </authorList>
    </citation>
    <scope>NUCLEOTIDE SEQUENCE [LARGE SCALE GENOMIC DNA]</scope>
    <source>
        <strain evidence="3 4">TW1</strain>
    </source>
</reference>
<keyword evidence="4" id="KW-1185">Reference proteome</keyword>
<dbReference type="GO" id="GO:0016757">
    <property type="term" value="F:glycosyltransferase activity"/>
    <property type="evidence" value="ECO:0007669"/>
    <property type="project" value="InterPro"/>
</dbReference>
<sequence length="383" mass="44096">MNILIIPSWYHTKNNMTLGSFFKEQAEALAELGHDVTVLYVDRFGVSYLKKYISYCERTEYTDNNVKVYRKKKLRKLKSGPIGDCYSFANGILELYEKYIKHTKQIDLIHAHSCLWAGYAAMNLKEKYGIPYVITEHFTGYSRNMMNDDEKALIRVQISKADKLIAVSEGLKKDLQPYCNKKEIEVIPNMVDVSRFKLGEVSESNKKFVFLSICYLMYKKGIDILINAFAKAFKGDNNFQLYIGGDGEEKEKLIQLTISLGIKEQVKFLGELDRESVVKEMQNCNAFVLPSRFETFGVVFIEALACGKPIIASKTGGPDNIVRDINGYLVDVGDIDDLFRTMIKLVNEYKKFESFTIRKDCIERFSKENVINRIDQMYKKIVL</sequence>
<comment type="caution">
    <text evidence="3">The sequence shown here is derived from an EMBL/GenBank/DDBJ whole genome shotgun (WGS) entry which is preliminary data.</text>
</comment>
<accession>A0A6V8SBH0</accession>
<dbReference type="Proteomes" id="UP000580568">
    <property type="component" value="Unassembled WGS sequence"/>
</dbReference>
<dbReference type="EMBL" id="BLZR01000001">
    <property type="protein sequence ID" value="GFP74201.1"/>
    <property type="molecule type" value="Genomic_DNA"/>
</dbReference>
<proteinExistence type="predicted"/>